<dbReference type="AlphaFoldDB" id="A0A0N4UFS0"/>
<name>A0A0N4UFS0_DRAME</name>
<evidence type="ECO:0000256" key="1">
    <source>
        <dbReference type="SAM" id="Phobius"/>
    </source>
</evidence>
<dbReference type="OrthoDB" id="29773at2759"/>
<dbReference type="Proteomes" id="UP000274756">
    <property type="component" value="Unassembled WGS sequence"/>
</dbReference>
<gene>
    <name evidence="2" type="ORF">DME_LOCUS1195</name>
</gene>
<dbReference type="GO" id="GO:0016020">
    <property type="term" value="C:membrane"/>
    <property type="evidence" value="ECO:0007669"/>
    <property type="project" value="TreeGrafter"/>
</dbReference>
<dbReference type="PANTHER" id="PTHR13146">
    <property type="match status" value="1"/>
</dbReference>
<keyword evidence="1" id="KW-0812">Transmembrane</keyword>
<sequence length="141" mass="16074">MVLEQKILMKSDVPALLAVGLEGVFGFLILSFLLIPMYLIVPPSFLRRPGNHLEDILDAFYEISRSSELVVSLLTIIASIAFFNFAGISVTKYMSATTRMVLDNVRTFIIWGLSVFLFHSRFIPLQVFYPIRFFFFQPGNV</sequence>
<dbReference type="Proteomes" id="UP000038040">
    <property type="component" value="Unplaced"/>
</dbReference>
<evidence type="ECO:0000313" key="5">
    <source>
        <dbReference type="WBParaSite" id="DME_0000629801-mRNA-1"/>
    </source>
</evidence>
<dbReference type="STRING" id="318479.A0A0N4UFS0"/>
<feature type="transmembrane region" description="Helical" evidence="1">
    <location>
        <begin position="108"/>
        <end position="129"/>
    </location>
</feature>
<feature type="transmembrane region" description="Helical" evidence="1">
    <location>
        <begin position="15"/>
        <end position="41"/>
    </location>
</feature>
<reference evidence="2 4" key="2">
    <citation type="submission" date="2018-11" db="EMBL/GenBank/DDBJ databases">
        <authorList>
            <consortium name="Pathogen Informatics"/>
        </authorList>
    </citation>
    <scope>NUCLEOTIDE SEQUENCE [LARGE SCALE GENOMIC DNA]</scope>
</reference>
<feature type="transmembrane region" description="Helical" evidence="1">
    <location>
        <begin position="69"/>
        <end position="88"/>
    </location>
</feature>
<dbReference type="PANTHER" id="PTHR13146:SF0">
    <property type="entry name" value="SOLUTE CARRIER FAMILY 35 MEMBER F6"/>
    <property type="match status" value="1"/>
</dbReference>
<evidence type="ECO:0000313" key="3">
    <source>
        <dbReference type="Proteomes" id="UP000038040"/>
    </source>
</evidence>
<accession>A0A0N4UFS0</accession>
<evidence type="ECO:0000313" key="2">
    <source>
        <dbReference type="EMBL" id="VDN51222.1"/>
    </source>
</evidence>
<keyword evidence="1" id="KW-1133">Transmembrane helix</keyword>
<protein>
    <submittedName>
        <fullName evidence="5">DUF2232 domain-containing protein</fullName>
    </submittedName>
</protein>
<dbReference type="EMBL" id="UYYG01000015">
    <property type="protein sequence ID" value="VDN51222.1"/>
    <property type="molecule type" value="Genomic_DNA"/>
</dbReference>
<dbReference type="WBParaSite" id="DME_0000629801-mRNA-1">
    <property type="protein sequence ID" value="DME_0000629801-mRNA-1"/>
    <property type="gene ID" value="DME_0000629801"/>
</dbReference>
<reference evidence="5" key="1">
    <citation type="submission" date="2017-02" db="UniProtKB">
        <authorList>
            <consortium name="WormBaseParasite"/>
        </authorList>
    </citation>
    <scope>IDENTIFICATION</scope>
</reference>
<keyword evidence="4" id="KW-1185">Reference proteome</keyword>
<keyword evidence="1" id="KW-0472">Membrane</keyword>
<proteinExistence type="predicted"/>
<organism evidence="3 5">
    <name type="scientific">Dracunculus medinensis</name>
    <name type="common">Guinea worm</name>
    <dbReference type="NCBI Taxonomy" id="318479"/>
    <lineage>
        <taxon>Eukaryota</taxon>
        <taxon>Metazoa</taxon>
        <taxon>Ecdysozoa</taxon>
        <taxon>Nematoda</taxon>
        <taxon>Chromadorea</taxon>
        <taxon>Rhabditida</taxon>
        <taxon>Spirurina</taxon>
        <taxon>Dracunculoidea</taxon>
        <taxon>Dracunculidae</taxon>
        <taxon>Dracunculus</taxon>
    </lineage>
</organism>
<evidence type="ECO:0000313" key="4">
    <source>
        <dbReference type="Proteomes" id="UP000274756"/>
    </source>
</evidence>